<dbReference type="Proteomes" id="UP000031876">
    <property type="component" value="Plasmid 2"/>
</dbReference>
<dbReference type="RefSeq" id="WP_000365721.1">
    <property type="nucleotide sequence ID" value="NZ_CP009334.1"/>
</dbReference>
<keyword evidence="1" id="KW-0479">Metal-binding</keyword>
<evidence type="ECO:0000256" key="2">
    <source>
        <dbReference type="ARBA" id="ARBA00022771"/>
    </source>
</evidence>
<reference evidence="5 8" key="1">
    <citation type="journal article" date="2015" name="Genome Announc.">
        <title>Complete genome sequences for 35 biothreat assay-relevant bacillus species.</title>
        <authorList>
            <person name="Johnson S.L."/>
            <person name="Daligault H.E."/>
            <person name="Davenport K.W."/>
            <person name="Jaissle J."/>
            <person name="Frey K.G."/>
            <person name="Ladner J.T."/>
            <person name="Broomall S.M."/>
            <person name="Bishop-Lilly K.A."/>
            <person name="Bruce D.C."/>
            <person name="Gibbons H.S."/>
            <person name="Coyne S.R."/>
            <person name="Lo C.C."/>
            <person name="Meincke L."/>
            <person name="Munk A.C."/>
            <person name="Koroleva G.I."/>
            <person name="Rosenzweig C.N."/>
            <person name="Palacios G.F."/>
            <person name="Redden C.L."/>
            <person name="Minogue T.D."/>
            <person name="Chain P.S."/>
        </authorList>
    </citation>
    <scope>NUCLEOTIDE SEQUENCE [LARGE SCALE GENOMIC DNA]</scope>
    <source>
        <strain evidence="5 8">HD1011</strain>
        <plasmid evidence="5 8">2</plasmid>
    </source>
</reference>
<sequence length="190" mass="22129">MDLQRQVVTSRKNGKVIATVEDYYDRFVHDMGAKYKKTSFTKDKLCICPFHDDNDASLGLFRDKHDKEVKIFHCFGCGAGGDIVQFHRRLINITEHRNISLEVASKEVANLYGIEINEEAIEEHLKSLLFERELEVERNLGQYNFRSHSSNLMKLRMEQENMSLGDFSENLDVVINMWKLAIRQAENKDN</sequence>
<organism evidence="7 9">
    <name type="scientific">Bacillus thuringiensis</name>
    <dbReference type="NCBI Taxonomy" id="1428"/>
    <lineage>
        <taxon>Bacteria</taxon>
        <taxon>Bacillati</taxon>
        <taxon>Bacillota</taxon>
        <taxon>Bacilli</taxon>
        <taxon>Bacillales</taxon>
        <taxon>Bacillaceae</taxon>
        <taxon>Bacillus</taxon>
        <taxon>Bacillus cereus group</taxon>
    </lineage>
</organism>
<dbReference type="SMART" id="SM00400">
    <property type="entry name" value="ZnF_CHCC"/>
    <property type="match status" value="1"/>
</dbReference>
<dbReference type="GO" id="GO:0006269">
    <property type="term" value="P:DNA replication, synthesis of primer"/>
    <property type="evidence" value="ECO:0007669"/>
    <property type="project" value="TreeGrafter"/>
</dbReference>
<evidence type="ECO:0000313" key="9">
    <source>
        <dbReference type="Proteomes" id="UP000501107"/>
    </source>
</evidence>
<reference evidence="6" key="2">
    <citation type="submission" date="2019-07" db="EMBL/GenBank/DDBJ databases">
        <title>Phylogenomic Reclassification of ATCC Bacillus Strains and Various Taxa within the Genus Bacillus.</title>
        <authorList>
            <person name="Riojas M.A."/>
            <person name="Frank A.M."/>
            <person name="Fenn S.L."/>
            <person name="King S.P."/>
            <person name="Brower S.M."/>
            <person name="Hazbon M.H."/>
        </authorList>
    </citation>
    <scope>NUCLEOTIDE SEQUENCE</scope>
    <source>
        <strain evidence="6">ATCC 35646</strain>
    </source>
</reference>
<proteinExistence type="predicted"/>
<evidence type="ECO:0000313" key="5">
    <source>
        <dbReference type="EMBL" id="AJG74117.1"/>
    </source>
</evidence>
<evidence type="ECO:0000259" key="4">
    <source>
        <dbReference type="SMART" id="SM00400"/>
    </source>
</evidence>
<dbReference type="GO" id="GO:0005737">
    <property type="term" value="C:cytoplasm"/>
    <property type="evidence" value="ECO:0007669"/>
    <property type="project" value="TreeGrafter"/>
</dbReference>
<dbReference type="EMBL" id="VKQN01000001">
    <property type="protein sequence ID" value="MDR4174871.1"/>
    <property type="molecule type" value="Genomic_DNA"/>
</dbReference>
<name>A0A0B5NL77_BACTU</name>
<accession>A0A0B5NL77</accession>
<dbReference type="AlphaFoldDB" id="A0A0B5NL77"/>
<dbReference type="Proteomes" id="UP000501107">
    <property type="component" value="Plasmid unnamed3"/>
</dbReference>
<reference evidence="7 9" key="3">
    <citation type="submission" date="2020-05" db="EMBL/GenBank/DDBJ databases">
        <title>FDA dAtabase for Regulatory Grade micrObial Sequences (FDA-ARGOS): Supporting development and validation of Infectious Disease Dx tests.</title>
        <authorList>
            <person name="Nelson B."/>
            <person name="Plummer A."/>
            <person name="Tallon L."/>
            <person name="Sadzewicz L."/>
            <person name="Zhao X."/>
            <person name="Vavikolanu K."/>
            <person name="Mehta A."/>
            <person name="Aluvathingal J."/>
            <person name="Nadendla S."/>
            <person name="Myers T."/>
            <person name="Yan Y."/>
            <person name="Sichtig H."/>
        </authorList>
    </citation>
    <scope>NUCLEOTIDE SEQUENCE [LARGE SCALE GENOMIC DNA]</scope>
    <source>
        <strain evidence="7 9">FDAARGOS_795</strain>
        <plasmid evidence="7 9">unnamed3</plasmid>
    </source>
</reference>
<dbReference type="Pfam" id="PF01807">
    <property type="entry name" value="Zn_ribbon_DnaG"/>
    <property type="match status" value="1"/>
</dbReference>
<dbReference type="InterPro" id="IPR050219">
    <property type="entry name" value="DnaG_primase"/>
</dbReference>
<feature type="domain" description="Zinc finger CHC2-type" evidence="4">
    <location>
        <begin position="44"/>
        <end position="109"/>
    </location>
</feature>
<geneLocation type="plasmid" evidence="7 9">
    <name>unnamed3</name>
</geneLocation>
<evidence type="ECO:0000256" key="1">
    <source>
        <dbReference type="ARBA" id="ARBA00022723"/>
    </source>
</evidence>
<evidence type="ECO:0000256" key="3">
    <source>
        <dbReference type="ARBA" id="ARBA00022833"/>
    </source>
</evidence>
<dbReference type="InterPro" id="IPR002694">
    <property type="entry name" value="Znf_CHC2"/>
</dbReference>
<dbReference type="KEGG" id="btw:BF38_5810"/>
<dbReference type="PANTHER" id="PTHR30313">
    <property type="entry name" value="DNA PRIMASE"/>
    <property type="match status" value="1"/>
</dbReference>
<dbReference type="Gene3D" id="3.90.580.10">
    <property type="entry name" value="Zinc finger, CHC2-type domain"/>
    <property type="match status" value="1"/>
</dbReference>
<dbReference type="EMBL" id="CP009334">
    <property type="protein sequence ID" value="AJG74117.1"/>
    <property type="molecule type" value="Genomic_DNA"/>
</dbReference>
<gene>
    <name evidence="5" type="ORF">BF38_5810</name>
    <name evidence="6" type="ORF">FO599_01830</name>
    <name evidence="7" type="ORF">FOC89_01820</name>
</gene>
<keyword evidence="3" id="KW-0862">Zinc</keyword>
<protein>
    <submittedName>
        <fullName evidence="5">CHC2 zinc finger family protein</fullName>
    </submittedName>
    <submittedName>
        <fullName evidence="7">DNA primase</fullName>
    </submittedName>
</protein>
<geneLocation type="plasmid" evidence="5 8">
    <name>2</name>
</geneLocation>
<evidence type="ECO:0000313" key="8">
    <source>
        <dbReference type="Proteomes" id="UP000031876"/>
    </source>
</evidence>
<dbReference type="InterPro" id="IPR036977">
    <property type="entry name" value="DNA_primase_Znf_CHC2"/>
</dbReference>
<dbReference type="Proteomes" id="UP001181533">
    <property type="component" value="Unassembled WGS sequence"/>
</dbReference>
<dbReference type="EMBL" id="CP053979">
    <property type="protein sequence ID" value="QKH22749.1"/>
    <property type="molecule type" value="Genomic_DNA"/>
</dbReference>
<keyword evidence="7" id="KW-0614">Plasmid</keyword>
<evidence type="ECO:0000313" key="7">
    <source>
        <dbReference type="EMBL" id="QKH22749.1"/>
    </source>
</evidence>
<dbReference type="SUPFAM" id="SSF57783">
    <property type="entry name" value="Zinc beta-ribbon"/>
    <property type="match status" value="1"/>
</dbReference>
<dbReference type="GO" id="GO:0003899">
    <property type="term" value="F:DNA-directed RNA polymerase activity"/>
    <property type="evidence" value="ECO:0007669"/>
    <property type="project" value="InterPro"/>
</dbReference>
<dbReference type="PANTHER" id="PTHR30313:SF2">
    <property type="entry name" value="DNA PRIMASE"/>
    <property type="match status" value="1"/>
</dbReference>
<keyword evidence="2" id="KW-0863">Zinc-finger</keyword>
<evidence type="ECO:0000313" key="6">
    <source>
        <dbReference type="EMBL" id="MDR4174871.1"/>
    </source>
</evidence>
<dbReference type="GO" id="GO:0003677">
    <property type="term" value="F:DNA binding"/>
    <property type="evidence" value="ECO:0007669"/>
    <property type="project" value="InterPro"/>
</dbReference>
<dbReference type="GO" id="GO:0008270">
    <property type="term" value="F:zinc ion binding"/>
    <property type="evidence" value="ECO:0007669"/>
    <property type="project" value="UniProtKB-KW"/>
</dbReference>